<dbReference type="GO" id="GO:0045719">
    <property type="term" value="P:negative regulation of glycogen biosynthetic process"/>
    <property type="evidence" value="ECO:0007669"/>
    <property type="project" value="TreeGrafter"/>
</dbReference>
<evidence type="ECO:0000259" key="5">
    <source>
        <dbReference type="PROSITE" id="PS50011"/>
    </source>
</evidence>
<proteinExistence type="predicted"/>
<dbReference type="EMBL" id="JACAZF010000001">
    <property type="protein sequence ID" value="KAF7315746.1"/>
    <property type="molecule type" value="Genomic_DNA"/>
</dbReference>
<dbReference type="SMART" id="SM00220">
    <property type="entry name" value="S_TKc"/>
    <property type="match status" value="1"/>
</dbReference>
<feature type="compositionally biased region" description="Polar residues" evidence="4">
    <location>
        <begin position="250"/>
        <end position="267"/>
    </location>
</feature>
<dbReference type="AlphaFoldDB" id="A0A8H6TFI4"/>
<organism evidence="6 7">
    <name type="scientific">Mycena indigotica</name>
    <dbReference type="NCBI Taxonomy" id="2126181"/>
    <lineage>
        <taxon>Eukaryota</taxon>
        <taxon>Fungi</taxon>
        <taxon>Dikarya</taxon>
        <taxon>Basidiomycota</taxon>
        <taxon>Agaricomycotina</taxon>
        <taxon>Agaricomycetes</taxon>
        <taxon>Agaricomycetidae</taxon>
        <taxon>Agaricales</taxon>
        <taxon>Marasmiineae</taxon>
        <taxon>Mycenaceae</taxon>
        <taxon>Mycena</taxon>
    </lineage>
</organism>
<sequence length="474" mass="52756">MPSPDTRRSNRRTVPRLSHETGYLSHASSFPGCPPNYDEPYRATAFHSSPIIPFSPSPPLSQSSSFLSPDEGEVFSRCYDSDPGPVTRSLPYDCKAAVHSPCFPAHHILNPVFACSYKLLDQLGSGGYGFVMTAVHRFTGQEYAVKFIEKSKVPDSAWMYDGVSSFLITVEDSISFYTCFKNGCRIPTEILLLRAMDHPNIVAYIDSFEDEVYFYLVQELHGSPWHKPSSPSCSLSPSSSMPSLSPSVSADSITVSEPATPPSSIHHQQLPHGIQDNQPKSSPSIGPGLSLPRPQYSRRPSHDLFECIEQSENKRLSECQAQHVLKQVVEAVYYLDINGASHRDIKDENVVIDENLTVKLIDFGSAVVENPHARSYHTHFYGTTAYASPEILRKRPYKAAPAEVWTIGVLLSFLLTGSSPFPTVRDALHGRIILTECPTDISKAALDLMSMCLEPDAKRRPTIRQVRAHRWLQF</sequence>
<protein>
    <submittedName>
        <fullName evidence="6">Serine/threonine-protein kinase pim-2</fullName>
    </submittedName>
</protein>
<dbReference type="Gene3D" id="3.30.200.20">
    <property type="entry name" value="Phosphorylase Kinase, domain 1"/>
    <property type="match status" value="1"/>
</dbReference>
<dbReference type="GO" id="GO:0004674">
    <property type="term" value="F:protein serine/threonine kinase activity"/>
    <property type="evidence" value="ECO:0007669"/>
    <property type="project" value="TreeGrafter"/>
</dbReference>
<dbReference type="Pfam" id="PF00069">
    <property type="entry name" value="Pkinase"/>
    <property type="match status" value="2"/>
</dbReference>
<feature type="region of interest" description="Disordered" evidence="4">
    <location>
        <begin position="1"/>
        <end position="31"/>
    </location>
</feature>
<evidence type="ECO:0000256" key="4">
    <source>
        <dbReference type="SAM" id="MobiDB-lite"/>
    </source>
</evidence>
<gene>
    <name evidence="6" type="ORF">MIND_00090500</name>
</gene>
<dbReference type="PANTHER" id="PTHR24346:SF72">
    <property type="entry name" value="CAMK PROTEIN KINASE"/>
    <property type="match status" value="1"/>
</dbReference>
<evidence type="ECO:0000256" key="3">
    <source>
        <dbReference type="PROSITE-ProRule" id="PRU10141"/>
    </source>
</evidence>
<keyword evidence="7" id="KW-1185">Reference proteome</keyword>
<keyword evidence="6" id="KW-0418">Kinase</keyword>
<dbReference type="Gene3D" id="1.10.510.10">
    <property type="entry name" value="Transferase(Phosphotransferase) domain 1"/>
    <property type="match status" value="1"/>
</dbReference>
<dbReference type="OrthoDB" id="10252171at2759"/>
<feature type="compositionally biased region" description="Low complexity" evidence="4">
    <location>
        <begin position="279"/>
        <end position="292"/>
    </location>
</feature>
<dbReference type="PROSITE" id="PS50011">
    <property type="entry name" value="PROTEIN_KINASE_DOM"/>
    <property type="match status" value="1"/>
</dbReference>
<keyword evidence="2 3" id="KW-0067">ATP-binding</keyword>
<feature type="domain" description="Protein kinase" evidence="5">
    <location>
        <begin position="117"/>
        <end position="472"/>
    </location>
</feature>
<keyword evidence="6" id="KW-0808">Transferase</keyword>
<evidence type="ECO:0000313" key="7">
    <source>
        <dbReference type="Proteomes" id="UP000636479"/>
    </source>
</evidence>
<accession>A0A8H6TFI4</accession>
<evidence type="ECO:0000313" key="6">
    <source>
        <dbReference type="EMBL" id="KAF7315746.1"/>
    </source>
</evidence>
<evidence type="ECO:0000256" key="2">
    <source>
        <dbReference type="ARBA" id="ARBA00022840"/>
    </source>
</evidence>
<dbReference type="PROSITE" id="PS00107">
    <property type="entry name" value="PROTEIN_KINASE_ATP"/>
    <property type="match status" value="1"/>
</dbReference>
<evidence type="ECO:0000256" key="1">
    <source>
        <dbReference type="ARBA" id="ARBA00022741"/>
    </source>
</evidence>
<dbReference type="InterPro" id="IPR011009">
    <property type="entry name" value="Kinase-like_dom_sf"/>
</dbReference>
<dbReference type="GO" id="GO:0005829">
    <property type="term" value="C:cytosol"/>
    <property type="evidence" value="ECO:0007669"/>
    <property type="project" value="TreeGrafter"/>
</dbReference>
<comment type="caution">
    <text evidence="6">The sequence shown here is derived from an EMBL/GenBank/DDBJ whole genome shotgun (WGS) entry which is preliminary data.</text>
</comment>
<name>A0A8H6TFI4_9AGAR</name>
<keyword evidence="1 3" id="KW-0547">Nucleotide-binding</keyword>
<dbReference type="GO" id="GO:0005634">
    <property type="term" value="C:nucleus"/>
    <property type="evidence" value="ECO:0007669"/>
    <property type="project" value="TreeGrafter"/>
</dbReference>
<dbReference type="GeneID" id="59340375"/>
<dbReference type="PANTHER" id="PTHR24346">
    <property type="entry name" value="MAP/MICROTUBULE AFFINITY-REGULATING KINASE"/>
    <property type="match status" value="1"/>
</dbReference>
<dbReference type="InterPro" id="IPR017441">
    <property type="entry name" value="Protein_kinase_ATP_BS"/>
</dbReference>
<dbReference type="RefSeq" id="XP_037225769.1">
    <property type="nucleotide sequence ID" value="XM_037357859.1"/>
</dbReference>
<feature type="region of interest" description="Disordered" evidence="4">
    <location>
        <begin position="226"/>
        <end position="295"/>
    </location>
</feature>
<dbReference type="InterPro" id="IPR000719">
    <property type="entry name" value="Prot_kinase_dom"/>
</dbReference>
<dbReference type="Proteomes" id="UP000636479">
    <property type="component" value="Unassembled WGS sequence"/>
</dbReference>
<reference evidence="6" key="1">
    <citation type="submission" date="2020-05" db="EMBL/GenBank/DDBJ databases">
        <title>Mycena genomes resolve the evolution of fungal bioluminescence.</title>
        <authorList>
            <person name="Tsai I.J."/>
        </authorList>
    </citation>
    <scope>NUCLEOTIDE SEQUENCE</scope>
    <source>
        <strain evidence="6">171206Taipei</strain>
    </source>
</reference>
<feature type="binding site" evidence="3">
    <location>
        <position position="146"/>
    </location>
    <ligand>
        <name>ATP</name>
        <dbReference type="ChEBI" id="CHEBI:30616"/>
    </ligand>
</feature>
<dbReference type="GO" id="GO:0035556">
    <property type="term" value="P:intracellular signal transduction"/>
    <property type="evidence" value="ECO:0007669"/>
    <property type="project" value="TreeGrafter"/>
</dbReference>
<feature type="compositionally biased region" description="Low complexity" evidence="4">
    <location>
        <begin position="228"/>
        <end position="249"/>
    </location>
</feature>
<dbReference type="SUPFAM" id="SSF56112">
    <property type="entry name" value="Protein kinase-like (PK-like)"/>
    <property type="match status" value="1"/>
</dbReference>
<dbReference type="GO" id="GO:0005524">
    <property type="term" value="F:ATP binding"/>
    <property type="evidence" value="ECO:0007669"/>
    <property type="project" value="UniProtKB-UniRule"/>
</dbReference>